<reference evidence="1 2" key="1">
    <citation type="submission" date="2017-01" db="EMBL/GenBank/DDBJ databases">
        <title>Deconstructing symbiosis and pathogenesis requirements using a combined genomic-metabolomic approach.</title>
        <authorList>
            <person name="Tobias N.J."/>
            <person name="Wolff H."/>
            <person name="Djahanschiri B."/>
            <person name="Ebersberger I."/>
            <person name="Bode H.B."/>
        </authorList>
    </citation>
    <scope>NUCLEOTIDE SEQUENCE [LARGE SCALE GENOMIC DNA]</scope>
    <source>
        <strain evidence="1 2">DSM 4764</strain>
    </source>
</reference>
<gene>
    <name evidence="1" type="ORF">Xbed_02845</name>
</gene>
<comment type="caution">
    <text evidence="1">The sequence shown here is derived from an EMBL/GenBank/DDBJ whole genome shotgun (WGS) entry which is preliminary data.</text>
</comment>
<dbReference type="STRING" id="40578.Xbed_02845"/>
<accession>A0A1Y2SJL4</accession>
<dbReference type="EMBL" id="MUBK01000025">
    <property type="protein sequence ID" value="OTA18859.1"/>
    <property type="molecule type" value="Genomic_DNA"/>
</dbReference>
<protein>
    <submittedName>
        <fullName evidence="1">Uncharacterized protein</fullName>
    </submittedName>
</protein>
<proteinExistence type="predicted"/>
<dbReference type="Proteomes" id="UP000194204">
    <property type="component" value="Unassembled WGS sequence"/>
</dbReference>
<sequence>MLVLPQAQDRHGETAMSHEEQTLLMFKGLVSELPDDYRQNYAHCVDVIRTLLADYPHGEALLALGMIGAEQQRQGQWAQGQKH</sequence>
<evidence type="ECO:0000313" key="1">
    <source>
        <dbReference type="EMBL" id="OTA18859.1"/>
    </source>
</evidence>
<dbReference type="AlphaFoldDB" id="A0A1Y2SJL4"/>
<evidence type="ECO:0000313" key="2">
    <source>
        <dbReference type="Proteomes" id="UP000194204"/>
    </source>
</evidence>
<keyword evidence="2" id="KW-1185">Reference proteome</keyword>
<name>A0A1Y2SJL4_9GAMM</name>
<organism evidence="1 2">
    <name type="scientific">Xenorhabdus beddingii</name>
    <dbReference type="NCBI Taxonomy" id="40578"/>
    <lineage>
        <taxon>Bacteria</taxon>
        <taxon>Pseudomonadati</taxon>
        <taxon>Pseudomonadota</taxon>
        <taxon>Gammaproteobacteria</taxon>
        <taxon>Enterobacterales</taxon>
        <taxon>Morganellaceae</taxon>
        <taxon>Xenorhabdus</taxon>
    </lineage>
</organism>